<name>V5YNX2_9BURK</name>
<dbReference type="AlphaFoldDB" id="V5YNX2"/>
<reference evidence="1" key="1">
    <citation type="journal article" date="2014" name="Microbiology">
        <title>A 2,4-dichlorophenoxyacetic acid degradation plasmid pM7012 discloses distribution of an unclassified megaplasmid group across bacterial species.</title>
        <authorList>
            <person name="Sakai Y."/>
            <person name="Ogawa N."/>
            <person name="Shimomura Y."/>
            <person name="Fujii T."/>
        </authorList>
    </citation>
    <scope>NUCLEOTIDE SEQUENCE</scope>
    <source>
        <strain evidence="1">M701</strain>
    </source>
</reference>
<accession>V5YNX2</accession>
<protein>
    <submittedName>
        <fullName evidence="1">Uncharacterized protein</fullName>
    </submittedName>
</protein>
<reference evidence="1" key="2">
    <citation type="submission" date="2024-06" db="EMBL/GenBank/DDBJ databases">
        <authorList>
            <person name="Sakai Y."/>
            <person name="Fujii T."/>
        </authorList>
    </citation>
    <scope>NUCLEOTIDE SEQUENCE</scope>
    <source>
        <strain evidence="1">M701</strain>
        <plasmid evidence="1">pM7012</plasmid>
    </source>
</reference>
<sequence length="103" mass="11245">MQTTPTPTARTNRWIGSTACPTRRTALNKVTEFLAAITDDQLRAALAEFKVLDETAELPLGLVRKLEADLAAQADISAANARKLLETNLFRLAAYRWAGLCGN</sequence>
<evidence type="ECO:0000313" key="1">
    <source>
        <dbReference type="EMBL" id="BAO18939.1"/>
    </source>
</evidence>
<geneLocation type="plasmid" evidence="1">
    <name>pM7012</name>
</geneLocation>
<proteinExistence type="predicted"/>
<organism evidence="1">
    <name type="scientific">Burkholderia sp. M701</name>
    <dbReference type="NCBI Taxonomy" id="326454"/>
    <lineage>
        <taxon>Bacteria</taxon>
        <taxon>Pseudomonadati</taxon>
        <taxon>Pseudomonadota</taxon>
        <taxon>Betaproteobacteria</taxon>
        <taxon>Burkholderiales</taxon>
        <taxon>Burkholderiaceae</taxon>
        <taxon>Burkholderia</taxon>
    </lineage>
</organism>
<dbReference type="EMBL" id="AB853026">
    <property type="protein sequence ID" value="BAO18939.1"/>
    <property type="molecule type" value="Genomic_DNA"/>
</dbReference>
<keyword evidence="1" id="KW-0614">Plasmid</keyword>